<dbReference type="FunFam" id="3.40.50.300:FF:000335">
    <property type="entry name" value="ATP binding cassette subfamily A member 5"/>
    <property type="match status" value="1"/>
</dbReference>
<dbReference type="InterPro" id="IPR027417">
    <property type="entry name" value="P-loop_NTPase"/>
</dbReference>
<evidence type="ECO:0000256" key="8">
    <source>
        <dbReference type="ARBA" id="ARBA00022989"/>
    </source>
</evidence>
<comment type="caution">
    <text evidence="12">The sequence shown here is derived from an EMBL/GenBank/DDBJ whole genome shotgun (WGS) entry which is preliminary data.</text>
</comment>
<dbReference type="PROSITE" id="PS50893">
    <property type="entry name" value="ABC_TRANSPORTER_2"/>
    <property type="match status" value="2"/>
</dbReference>
<feature type="transmembrane region" description="Helical" evidence="10">
    <location>
        <begin position="383"/>
        <end position="401"/>
    </location>
</feature>
<keyword evidence="7" id="KW-0067">ATP-binding</keyword>
<feature type="transmembrane region" description="Helical" evidence="10">
    <location>
        <begin position="1153"/>
        <end position="1172"/>
    </location>
</feature>
<keyword evidence="8 10" id="KW-1133">Transmembrane helix</keyword>
<feature type="transmembrane region" description="Helical" evidence="10">
    <location>
        <begin position="1184"/>
        <end position="1207"/>
    </location>
</feature>
<feature type="transmembrane region" description="Helical" evidence="10">
    <location>
        <begin position="354"/>
        <end position="377"/>
    </location>
</feature>
<feature type="transmembrane region" description="Helical" evidence="10">
    <location>
        <begin position="269"/>
        <end position="297"/>
    </location>
</feature>
<dbReference type="InterPro" id="IPR003439">
    <property type="entry name" value="ABC_transporter-like_ATP-bd"/>
</dbReference>
<proteinExistence type="inferred from homology"/>
<dbReference type="Gene3D" id="3.40.50.300">
    <property type="entry name" value="P-loop containing nucleotide triphosphate hydrolases"/>
    <property type="match status" value="2"/>
</dbReference>
<dbReference type="GO" id="GO:0005319">
    <property type="term" value="F:lipid transporter activity"/>
    <property type="evidence" value="ECO:0007669"/>
    <property type="project" value="TreeGrafter"/>
</dbReference>
<dbReference type="SUPFAM" id="SSF52540">
    <property type="entry name" value="P-loop containing nucleoside triphosphate hydrolases"/>
    <property type="match status" value="2"/>
</dbReference>
<protein>
    <recommendedName>
        <fullName evidence="11">ABC transporter domain-containing protein</fullName>
    </recommendedName>
</protein>
<feature type="transmembrane region" description="Helical" evidence="10">
    <location>
        <begin position="905"/>
        <end position="929"/>
    </location>
</feature>
<dbReference type="InterPro" id="IPR026082">
    <property type="entry name" value="ABCA"/>
</dbReference>
<dbReference type="GO" id="GO:0140359">
    <property type="term" value="F:ABC-type transporter activity"/>
    <property type="evidence" value="ECO:0007669"/>
    <property type="project" value="InterPro"/>
</dbReference>
<dbReference type="PANTHER" id="PTHR19229:SF36">
    <property type="entry name" value="ATP-BINDING CASSETTE SUB-FAMILY A MEMBER 2"/>
    <property type="match status" value="1"/>
</dbReference>
<feature type="transmembrane region" description="Helical" evidence="10">
    <location>
        <begin position="1219"/>
        <end position="1237"/>
    </location>
</feature>
<gene>
    <name evidence="12" type="ORF">SteCoe_2836</name>
</gene>
<keyword evidence="3" id="KW-0813">Transport</keyword>
<dbReference type="InterPro" id="IPR003593">
    <property type="entry name" value="AAA+_ATPase"/>
</dbReference>
<keyword evidence="4 10" id="KW-0812">Transmembrane</keyword>
<comment type="similarity">
    <text evidence="2">Belongs to the ABC transporter superfamily. ABCA family.</text>
</comment>
<evidence type="ECO:0000256" key="5">
    <source>
        <dbReference type="ARBA" id="ARBA00022737"/>
    </source>
</evidence>
<feature type="transmembrane region" description="Helical" evidence="10">
    <location>
        <begin position="22"/>
        <end position="42"/>
    </location>
</feature>
<dbReference type="GO" id="GO:0016020">
    <property type="term" value="C:membrane"/>
    <property type="evidence" value="ECO:0007669"/>
    <property type="project" value="UniProtKB-SubCell"/>
</dbReference>
<dbReference type="PANTHER" id="PTHR19229">
    <property type="entry name" value="ATP-BINDING CASSETTE TRANSPORTER SUBFAMILY A ABCA"/>
    <property type="match status" value="1"/>
</dbReference>
<dbReference type="InterPro" id="IPR013525">
    <property type="entry name" value="ABC2_TM"/>
</dbReference>
<evidence type="ECO:0000256" key="3">
    <source>
        <dbReference type="ARBA" id="ARBA00022448"/>
    </source>
</evidence>
<dbReference type="GO" id="GO:0005524">
    <property type="term" value="F:ATP binding"/>
    <property type="evidence" value="ECO:0007669"/>
    <property type="project" value="UniProtKB-KW"/>
</dbReference>
<dbReference type="SMART" id="SM00382">
    <property type="entry name" value="AAA"/>
    <property type="match status" value="2"/>
</dbReference>
<evidence type="ECO:0000256" key="10">
    <source>
        <dbReference type="SAM" id="Phobius"/>
    </source>
</evidence>
<name>A0A1R2CYI5_9CILI</name>
<feature type="transmembrane region" description="Helical" evidence="10">
    <location>
        <begin position="1257"/>
        <end position="1280"/>
    </location>
</feature>
<dbReference type="OrthoDB" id="311765at2759"/>
<evidence type="ECO:0000313" key="13">
    <source>
        <dbReference type="Proteomes" id="UP000187209"/>
    </source>
</evidence>
<dbReference type="CDD" id="cd03263">
    <property type="entry name" value="ABC_subfamily_A"/>
    <property type="match status" value="2"/>
</dbReference>
<evidence type="ECO:0000256" key="7">
    <source>
        <dbReference type="ARBA" id="ARBA00022840"/>
    </source>
</evidence>
<sequence>MGIWSQYRALLFKNWVLWKRKVFGSLCEVLFPIGLMVVIGLIRTISPAKNHDAQTWNDQVSKSFFISPEASDYPVNIGNSWNAQNGQLNPFKSCPLYYDKGLESFSYSIITNDNSIKNDFIDYMTIKIDSLSSFTGNIHKVFDSISSLEDFVKSSNYEDGRKLCFAVYLDKKGENDYEVSFRYNTTETQPSGGRRLGDFIDIFYLDSPDYDDLIVNPTDFGKNFYNYGFLTLSNLVHNYFLQSKTIDLNSHIKATIAPMRFDKYIDDTFLVAIGFVLSFFIIISYLVPVCRLLSSIVQEKETKTKEMMMMMGLTNTAYWLSWITYYVIIYTVISIIITILTVGMKVFTNSNGGLIFLYFWLFGMACIAFSIFLSMFFSKSRSAVLVGVPIFLGSYFVSFAVNDPLMSLNKKAGASLLPTVGFSLVTSVICQLETGQTGIQSNNSDYVVGNYNFAIYIGMMIIDIVYMSILAAYLEAVWPTEWGVKRPWYFLFTKGFWCPRKVHTSDSLFENEVKWGDAVEPVDSALEAQKSSGKALLIRGLTKRFASKLAVEDLNLDIYEGQIFGLLGHNGAGKTTTMSMMAGLIPATSGDMSINGTYLSKDLYKIREHLGVCPQHNVLFPDLNAEEHLYLFCIFKGITDKKKIKEMSQIKLKELELLPQAEKQTKYLSGGQKRKLSLAIALIGDSPVVLLDEPTSGMDLTARRHMWDMLKNNKTGRIIILTTHYMEEADVLADRIAIMSEGKLRCCGSSMFLKSRYGVGYYLTMVKSQESISNSKQLENFVKSNITGSKLMTDYQGEITFQLPSSSSGEFIVFFEELDTNLNNLGLLSYSISATTLEEVFLRVARGDDEKLKKDANDNKEEESPLIDDNFILSKDRIKGSLVWNHFITLTKKRAISSRRDFKTILFEIFIPVILIIIGLSLMLIPSFLANYSGYELSFSKFSQVQNVLYGGDNKITNYVNYINDEYTIILKNTNKNNIQDMSNEVYNYRDLEPKLTSSFYFQTIDESNHHYFYTAFYDQRAYQAPVIVYNTMAEAILHKVDPDFKIKSFNHPFPVTKKMKDFSGSGDGFVGSLIFSLGFSFIPTGIVLFITKEREVNVKHQHMISGVSLIAYWVANFVWDIIKHIIPTVICSLIILAYQVDIYTVDDHDYGAMWVLIALTGIASAPFSYFFSFFFKSHSTAQIFMLIISFVTGSCFPSAVFVMYIFDNSRDAGKILSWILRVFPNFCFGWGVLRIGSKVSFASLEGKITPIDSFDIESAGGCMLLLGITTVVYFILVIIMELFETNPRFAQFISRKNSIFSEVYEHDNDVDAEAALAETTDPKDVQINIKNLTKSYRVGGKAFVAVNELSFSVKKEECFALLGINGSGKTTTFKMLTGEIPCDSGSAYVGGKNVSKELSEARTLIGYCPQFDALTENLTGKEHLNVYAHIKGIPNNRIDEEVNNMLKYMDLEQYANILAGTYSGGNKRKLSVAMALIGNPSVVFLDEPSAGMDPEARKKMWKILGNIKSKKSAVILTTHSMEEAEALCDRMTIMVKGRLKCIGTSTWIKNKFGDGYELEIKIDIPIQQEVNEYSSRLDQLVGNYNVNYDTLDKSLELLGVAYLRPFIANIGSGAAIFNNLQNDGYISKEALASWCLIEYIGNQIKTWLEDEFREVEVIEHYHLMSKFKLKKINVKSIGYLFSVVEEKKEKMRISDYSICMTSLEQIFNRFAKRAEMEEIEKMARK</sequence>
<feature type="transmembrane region" description="Helical" evidence="10">
    <location>
        <begin position="1103"/>
        <end position="1120"/>
    </location>
</feature>
<dbReference type="EMBL" id="MPUH01000032">
    <property type="protein sequence ID" value="OMJ94066.1"/>
    <property type="molecule type" value="Genomic_DNA"/>
</dbReference>
<evidence type="ECO:0000256" key="9">
    <source>
        <dbReference type="ARBA" id="ARBA00023136"/>
    </source>
</evidence>
<keyword evidence="13" id="KW-1185">Reference proteome</keyword>
<evidence type="ECO:0000256" key="4">
    <source>
        <dbReference type="ARBA" id="ARBA00022692"/>
    </source>
</evidence>
<comment type="subcellular location">
    <subcellularLocation>
        <location evidence="1">Membrane</location>
        <topology evidence="1">Multi-pass membrane protein</topology>
    </subcellularLocation>
</comment>
<evidence type="ECO:0000256" key="2">
    <source>
        <dbReference type="ARBA" id="ARBA00008869"/>
    </source>
</evidence>
<feature type="transmembrane region" description="Helical" evidence="10">
    <location>
        <begin position="1070"/>
        <end position="1091"/>
    </location>
</feature>
<keyword evidence="9 10" id="KW-0472">Membrane</keyword>
<dbReference type="Pfam" id="PF12698">
    <property type="entry name" value="ABC2_membrane_3"/>
    <property type="match status" value="2"/>
</dbReference>
<feature type="transmembrane region" description="Helical" evidence="10">
    <location>
        <begin position="1126"/>
        <end position="1146"/>
    </location>
</feature>
<evidence type="ECO:0000259" key="11">
    <source>
        <dbReference type="PROSITE" id="PS50893"/>
    </source>
</evidence>
<dbReference type="FunFam" id="3.40.50.300:FF:000298">
    <property type="entry name" value="ATP-binding cassette sub-family A member 12"/>
    <property type="match status" value="1"/>
</dbReference>
<feature type="transmembrane region" description="Helical" evidence="10">
    <location>
        <begin position="454"/>
        <end position="476"/>
    </location>
</feature>
<feature type="domain" description="ABC transporter" evidence="11">
    <location>
        <begin position="1328"/>
        <end position="1562"/>
    </location>
</feature>
<dbReference type="InterPro" id="IPR017871">
    <property type="entry name" value="ABC_transporter-like_CS"/>
</dbReference>
<feature type="transmembrane region" description="Helical" evidence="10">
    <location>
        <begin position="413"/>
        <end position="434"/>
    </location>
</feature>
<evidence type="ECO:0000313" key="12">
    <source>
        <dbReference type="EMBL" id="OMJ94066.1"/>
    </source>
</evidence>
<dbReference type="GO" id="GO:0016887">
    <property type="term" value="F:ATP hydrolysis activity"/>
    <property type="evidence" value="ECO:0007669"/>
    <property type="project" value="InterPro"/>
</dbReference>
<keyword evidence="6" id="KW-0547">Nucleotide-binding</keyword>
<reference evidence="12 13" key="1">
    <citation type="submission" date="2016-11" db="EMBL/GenBank/DDBJ databases">
        <title>The macronuclear genome of Stentor coeruleus: a giant cell with tiny introns.</title>
        <authorList>
            <person name="Slabodnick M."/>
            <person name="Ruby J.G."/>
            <person name="Reiff S.B."/>
            <person name="Swart E.C."/>
            <person name="Gosai S."/>
            <person name="Prabakaran S."/>
            <person name="Witkowska E."/>
            <person name="Larue G.E."/>
            <person name="Fisher S."/>
            <person name="Freeman R.M."/>
            <person name="Gunawardena J."/>
            <person name="Chu W."/>
            <person name="Stover N.A."/>
            <person name="Gregory B.D."/>
            <person name="Nowacki M."/>
            <person name="Derisi J."/>
            <person name="Roy S.W."/>
            <person name="Marshall W.F."/>
            <person name="Sood P."/>
        </authorList>
    </citation>
    <scope>NUCLEOTIDE SEQUENCE [LARGE SCALE GENOMIC DNA]</scope>
    <source>
        <strain evidence="12">WM001</strain>
    </source>
</reference>
<organism evidence="12 13">
    <name type="scientific">Stentor coeruleus</name>
    <dbReference type="NCBI Taxonomy" id="5963"/>
    <lineage>
        <taxon>Eukaryota</taxon>
        <taxon>Sar</taxon>
        <taxon>Alveolata</taxon>
        <taxon>Ciliophora</taxon>
        <taxon>Postciliodesmatophora</taxon>
        <taxon>Heterotrichea</taxon>
        <taxon>Heterotrichida</taxon>
        <taxon>Stentoridae</taxon>
        <taxon>Stentor</taxon>
    </lineage>
</organism>
<dbReference type="Pfam" id="PF00005">
    <property type="entry name" value="ABC_tran"/>
    <property type="match status" value="2"/>
</dbReference>
<keyword evidence="5" id="KW-0677">Repeat</keyword>
<feature type="transmembrane region" description="Helical" evidence="10">
    <location>
        <begin position="317"/>
        <end position="342"/>
    </location>
</feature>
<dbReference type="PROSITE" id="PS00211">
    <property type="entry name" value="ABC_TRANSPORTER_1"/>
    <property type="match status" value="2"/>
</dbReference>
<evidence type="ECO:0000256" key="1">
    <source>
        <dbReference type="ARBA" id="ARBA00004141"/>
    </source>
</evidence>
<dbReference type="Proteomes" id="UP000187209">
    <property type="component" value="Unassembled WGS sequence"/>
</dbReference>
<accession>A0A1R2CYI5</accession>
<evidence type="ECO:0000256" key="6">
    <source>
        <dbReference type="ARBA" id="ARBA00022741"/>
    </source>
</evidence>
<feature type="domain" description="ABC transporter" evidence="11">
    <location>
        <begin position="536"/>
        <end position="766"/>
    </location>
</feature>